<sequence>MNLDTIQQDLAELSPEAQEIVFDLIESLKENHVANTPFSSTDWSDFIGCIDAEPDLSRKYKTYLNCELEKKHDHC</sequence>
<name>A0ABR9VV34_9SYNC</name>
<dbReference type="EMBL" id="JADEVV010000027">
    <property type="protein sequence ID" value="MBE9254318.1"/>
    <property type="molecule type" value="Genomic_DNA"/>
</dbReference>
<accession>A0ABR9VV34</accession>
<dbReference type="RefSeq" id="WP_194019940.1">
    <property type="nucleotide sequence ID" value="NZ_JADEVV010000027.1"/>
</dbReference>
<evidence type="ECO:0000313" key="1">
    <source>
        <dbReference type="EMBL" id="MBE9254318.1"/>
    </source>
</evidence>
<dbReference type="Proteomes" id="UP000658720">
    <property type="component" value="Unassembled WGS sequence"/>
</dbReference>
<gene>
    <name evidence="1" type="ORF">IQ217_10780</name>
</gene>
<organism evidence="1 2">
    <name type="scientific">Synechocystis salina LEGE 00031</name>
    <dbReference type="NCBI Taxonomy" id="1828736"/>
    <lineage>
        <taxon>Bacteria</taxon>
        <taxon>Bacillati</taxon>
        <taxon>Cyanobacteriota</taxon>
        <taxon>Cyanophyceae</taxon>
        <taxon>Synechococcales</taxon>
        <taxon>Merismopediaceae</taxon>
        <taxon>Synechocystis</taxon>
    </lineage>
</organism>
<evidence type="ECO:0000313" key="2">
    <source>
        <dbReference type="Proteomes" id="UP000658720"/>
    </source>
</evidence>
<keyword evidence="2" id="KW-1185">Reference proteome</keyword>
<comment type="caution">
    <text evidence="1">The sequence shown here is derived from an EMBL/GenBank/DDBJ whole genome shotgun (WGS) entry which is preliminary data.</text>
</comment>
<reference evidence="1 2" key="1">
    <citation type="submission" date="2020-10" db="EMBL/GenBank/DDBJ databases">
        <authorList>
            <person name="Castelo-Branco R."/>
            <person name="Eusebio N."/>
            <person name="Adriana R."/>
            <person name="Vieira A."/>
            <person name="Brugerolle De Fraissinette N."/>
            <person name="Rezende De Castro R."/>
            <person name="Schneider M.P."/>
            <person name="Vasconcelos V."/>
            <person name="Leao P.N."/>
        </authorList>
    </citation>
    <scope>NUCLEOTIDE SEQUENCE [LARGE SCALE GENOMIC DNA]</scope>
    <source>
        <strain evidence="1 2">LEGE 00031</strain>
    </source>
</reference>
<proteinExistence type="predicted"/>
<protein>
    <submittedName>
        <fullName evidence="1">Uncharacterized protein</fullName>
    </submittedName>
</protein>